<evidence type="ECO:0000259" key="5">
    <source>
        <dbReference type="Pfam" id="PF04349"/>
    </source>
</evidence>
<dbReference type="AlphaFoldDB" id="A0A918S3N7"/>
<keyword evidence="4" id="KW-0574">Periplasm</keyword>
<dbReference type="GO" id="GO:0051274">
    <property type="term" value="P:beta-glucan biosynthetic process"/>
    <property type="evidence" value="ECO:0007669"/>
    <property type="project" value="TreeGrafter"/>
</dbReference>
<evidence type="ECO:0000256" key="3">
    <source>
        <dbReference type="ARBA" id="ARBA00009284"/>
    </source>
</evidence>
<reference evidence="6" key="2">
    <citation type="submission" date="2020-09" db="EMBL/GenBank/DDBJ databases">
        <authorList>
            <person name="Sun Q."/>
            <person name="Kim S."/>
        </authorList>
    </citation>
    <scope>NUCLEOTIDE SEQUENCE</scope>
    <source>
        <strain evidence="6">KCTC 32437</strain>
    </source>
</reference>
<dbReference type="InterPro" id="IPR014756">
    <property type="entry name" value="Ig_E-set"/>
</dbReference>
<dbReference type="Gene3D" id="2.70.98.10">
    <property type="match status" value="1"/>
</dbReference>
<dbReference type="GO" id="GO:0030246">
    <property type="term" value="F:carbohydrate binding"/>
    <property type="evidence" value="ECO:0007669"/>
    <property type="project" value="InterPro"/>
</dbReference>
<gene>
    <name evidence="6" type="primary">opgG</name>
    <name evidence="6" type="ORF">GCM10007989_16990</name>
</gene>
<sequence>MAALGLLGTGFAVPASADESSAQSMPFDFDALAERMRQRATTAHAAPPAALPAPLAQLDYDGYRRIQFRAENARWQDNDAQYHLHAFHPGWLYPEPVKLYEVSGGEATPLLFSADDFDYHDPELVEELGHDDFPGIAGFRINHPLNRDGAFDELVSFLGASYFRALGRDNIYGLSARGLVINSWGEGPEEFPRFSEFYLERPVAGEPLTIYAALESESVTGAYRFVITPAGPDRQETSMEVTARLFFRHDVRELGVAPLTSMFVFSDVNRSGFDDYRPQVHDSNGLAIERATGERLWRPLNNTATLGNSYFGETDPRSFGLFQRGRAFESYQDAGAHYERRPSLRVEPLGDWGAGLVRLIEIPTRTETDDNIVAFWIPSEPVKAGDAREFNYRLIWGDLEPQPDGDHAYVTETLAGQGGVSGVENADNLRKFVIDFTGGPLESLPGGATIDVLATASGGKVETSTLSYVPASGVWRLVIDVASDGPAPIELKAYLVSGGHVLTETWLYQWRDDQ</sequence>
<dbReference type="EMBL" id="BMZE01000002">
    <property type="protein sequence ID" value="GHA22208.1"/>
    <property type="molecule type" value="Genomic_DNA"/>
</dbReference>
<dbReference type="InterPro" id="IPR011013">
    <property type="entry name" value="Gal_mutarotase_sf_dom"/>
</dbReference>
<comment type="pathway">
    <text evidence="2">Glycan metabolism; osmoregulated periplasmic glucan (OPG) biosynthesis.</text>
</comment>
<protein>
    <submittedName>
        <fullName evidence="6">Glucans biosynthesis protein G</fullName>
    </submittedName>
</protein>
<evidence type="ECO:0000313" key="6">
    <source>
        <dbReference type="EMBL" id="GHA22208.1"/>
    </source>
</evidence>
<accession>A0A918S3N7</accession>
<evidence type="ECO:0000256" key="1">
    <source>
        <dbReference type="ARBA" id="ARBA00004418"/>
    </source>
</evidence>
<organism evidence="6 7">
    <name type="scientific">Devosia pacifica</name>
    <dbReference type="NCBI Taxonomy" id="1335967"/>
    <lineage>
        <taxon>Bacteria</taxon>
        <taxon>Pseudomonadati</taxon>
        <taxon>Pseudomonadota</taxon>
        <taxon>Alphaproteobacteria</taxon>
        <taxon>Hyphomicrobiales</taxon>
        <taxon>Devosiaceae</taxon>
        <taxon>Devosia</taxon>
    </lineage>
</organism>
<dbReference type="Gene3D" id="2.60.40.10">
    <property type="entry name" value="Immunoglobulins"/>
    <property type="match status" value="1"/>
</dbReference>
<dbReference type="InterPro" id="IPR007444">
    <property type="entry name" value="Glucan_biosyn_MdoG_C"/>
</dbReference>
<comment type="similarity">
    <text evidence="3">Belongs to the OpgD/OpgG family.</text>
</comment>
<evidence type="ECO:0000256" key="2">
    <source>
        <dbReference type="ARBA" id="ARBA00005001"/>
    </source>
</evidence>
<dbReference type="Proteomes" id="UP000646579">
    <property type="component" value="Unassembled WGS sequence"/>
</dbReference>
<comment type="subcellular location">
    <subcellularLocation>
        <location evidence="1">Periplasm</location>
    </subcellularLocation>
</comment>
<dbReference type="SUPFAM" id="SSF74650">
    <property type="entry name" value="Galactose mutarotase-like"/>
    <property type="match status" value="1"/>
</dbReference>
<dbReference type="SUPFAM" id="SSF81296">
    <property type="entry name" value="E set domains"/>
    <property type="match status" value="1"/>
</dbReference>
<dbReference type="GO" id="GO:0003824">
    <property type="term" value="F:catalytic activity"/>
    <property type="evidence" value="ECO:0007669"/>
    <property type="project" value="InterPro"/>
</dbReference>
<dbReference type="InterPro" id="IPR014718">
    <property type="entry name" value="GH-type_carb-bd"/>
</dbReference>
<feature type="domain" description="Glucan biosynthesis periplasmic MdoG C-terminal" evidence="5">
    <location>
        <begin position="27"/>
        <end position="510"/>
    </location>
</feature>
<dbReference type="Pfam" id="PF04349">
    <property type="entry name" value="MdoG"/>
    <property type="match status" value="1"/>
</dbReference>
<name>A0A918S3N7_9HYPH</name>
<dbReference type="PANTHER" id="PTHR30504">
    <property type="entry name" value="GLUCANS BIOSYNTHESIS PROTEIN"/>
    <property type="match status" value="1"/>
</dbReference>
<reference evidence="6" key="1">
    <citation type="journal article" date="2014" name="Int. J. Syst. Evol. Microbiol.">
        <title>Complete genome sequence of Corynebacterium casei LMG S-19264T (=DSM 44701T), isolated from a smear-ripened cheese.</title>
        <authorList>
            <consortium name="US DOE Joint Genome Institute (JGI-PGF)"/>
            <person name="Walter F."/>
            <person name="Albersmeier A."/>
            <person name="Kalinowski J."/>
            <person name="Ruckert C."/>
        </authorList>
    </citation>
    <scope>NUCLEOTIDE SEQUENCE</scope>
    <source>
        <strain evidence="6">KCTC 32437</strain>
    </source>
</reference>
<dbReference type="PIRSF" id="PIRSF006281">
    <property type="entry name" value="MdoG"/>
    <property type="match status" value="1"/>
</dbReference>
<dbReference type="InterPro" id="IPR014438">
    <property type="entry name" value="Glucan_biosyn_MdoG/MdoD"/>
</dbReference>
<dbReference type="GO" id="GO:0030288">
    <property type="term" value="C:outer membrane-bounded periplasmic space"/>
    <property type="evidence" value="ECO:0007669"/>
    <property type="project" value="TreeGrafter"/>
</dbReference>
<dbReference type="InterPro" id="IPR013783">
    <property type="entry name" value="Ig-like_fold"/>
</dbReference>
<keyword evidence="7" id="KW-1185">Reference proteome</keyword>
<proteinExistence type="inferred from homology"/>
<evidence type="ECO:0000313" key="7">
    <source>
        <dbReference type="Proteomes" id="UP000646579"/>
    </source>
</evidence>
<dbReference type="PANTHER" id="PTHR30504:SF2">
    <property type="entry name" value="GLUCANS BIOSYNTHESIS PROTEIN G"/>
    <property type="match status" value="1"/>
</dbReference>
<evidence type="ECO:0000256" key="4">
    <source>
        <dbReference type="ARBA" id="ARBA00022764"/>
    </source>
</evidence>
<comment type="caution">
    <text evidence="6">The sequence shown here is derived from an EMBL/GenBank/DDBJ whole genome shotgun (WGS) entry which is preliminary data.</text>
</comment>